<feature type="region of interest" description="Disordered" evidence="7">
    <location>
        <begin position="96"/>
        <end position="127"/>
    </location>
</feature>
<comment type="caution">
    <text evidence="9">The sequence shown here is derived from an EMBL/GenBank/DDBJ whole genome shotgun (WGS) entry which is preliminary data.</text>
</comment>
<feature type="transmembrane region" description="Helical" evidence="8">
    <location>
        <begin position="305"/>
        <end position="331"/>
    </location>
</feature>
<dbReference type="InterPro" id="IPR004923">
    <property type="entry name" value="FTR1/Fip1/EfeU"/>
</dbReference>
<evidence type="ECO:0000256" key="3">
    <source>
        <dbReference type="ARBA" id="ARBA00022496"/>
    </source>
</evidence>
<evidence type="ECO:0000313" key="9">
    <source>
        <dbReference type="EMBL" id="OXG27277.1"/>
    </source>
</evidence>
<dbReference type="Pfam" id="PF03239">
    <property type="entry name" value="FTR1"/>
    <property type="match status" value="1"/>
</dbReference>
<name>A0A854QPL6_CRYNE</name>
<comment type="similarity">
    <text evidence="2">Belongs to the oxidase-dependent Fe transporter (OFeT) (TC 9.A.10.1) family.</text>
</comment>
<dbReference type="Proteomes" id="UP000199727">
    <property type="component" value="Unassembled WGS sequence"/>
</dbReference>
<evidence type="ECO:0000256" key="4">
    <source>
        <dbReference type="ARBA" id="ARBA00022692"/>
    </source>
</evidence>
<organism evidence="9 10">
    <name type="scientific">Cryptococcus neoformans Tu259-1</name>
    <dbReference type="NCBI Taxonomy" id="1230072"/>
    <lineage>
        <taxon>Eukaryota</taxon>
        <taxon>Fungi</taxon>
        <taxon>Dikarya</taxon>
        <taxon>Basidiomycota</taxon>
        <taxon>Agaricomycotina</taxon>
        <taxon>Tremellomycetes</taxon>
        <taxon>Tremellales</taxon>
        <taxon>Cryptococcaceae</taxon>
        <taxon>Cryptococcus</taxon>
        <taxon>Cryptococcus neoformans species complex</taxon>
    </lineage>
</organism>
<comment type="subcellular location">
    <subcellularLocation>
        <location evidence="1">Membrane</location>
        <topology evidence="1">Multi-pass membrane protein</topology>
    </subcellularLocation>
</comment>
<feature type="transmembrane region" description="Helical" evidence="8">
    <location>
        <begin position="221"/>
        <end position="243"/>
    </location>
</feature>
<proteinExistence type="inferred from homology"/>
<evidence type="ECO:0000313" key="10">
    <source>
        <dbReference type="Proteomes" id="UP000199727"/>
    </source>
</evidence>
<sequence>MYQYITSFLYWLRIFGFGRHPTSTNVRRLYPFLGSSFLLSTAIHGQRATQNVSTMALTDYFSPVAFFILLRESLEAGIIIAVLLGFITQIIPKPSSRPRTLSAAGHPSDLPRHSGESSQSENSGTQLLSSGRASIERGYGASRSMSPATVERLEVDNVAGEVGKDEGLLGADVDRRAIMKKMRLQIWSGAILGGSVAIAIGAVFLYVFYTYTRDLWQDAENLWEGGFCLLAAILILVMSLAFLRLPHAQTKWRLKLLSAYQSQSNDVESDSRSGSPDGRPHDNGLLHPSHVTTDSHRRRPNRASAILFGLPFITVLREGLEGIVFLGGIGLSESPSSVIGGGIFGLFAGALCAYLLFSSTTPLSVHTFTTFSSLLLFLIGAGLASRSAYALERQYFINHVGAAAAESGNGPGSYRVKGNIWHLTWWDPEPGSGDNWAQVAQAVLGWNNTGTWWTVSTYMFYWLFITFTLIYMKWAEGRCAIFGVLSSRGKELERSRRVRGTARDDDEEVLLDDRSDLGE</sequence>
<feature type="transmembrane region" description="Helical" evidence="8">
    <location>
        <begin position="337"/>
        <end position="357"/>
    </location>
</feature>
<dbReference type="PANTHER" id="PTHR31632">
    <property type="entry name" value="IRON TRANSPORTER FTH1"/>
    <property type="match status" value="1"/>
</dbReference>
<evidence type="ECO:0000256" key="6">
    <source>
        <dbReference type="ARBA" id="ARBA00023136"/>
    </source>
</evidence>
<keyword evidence="3" id="KW-0406">Ion transport</keyword>
<evidence type="ECO:0000256" key="2">
    <source>
        <dbReference type="ARBA" id="ARBA00008333"/>
    </source>
</evidence>
<feature type="region of interest" description="Disordered" evidence="7">
    <location>
        <begin position="265"/>
        <end position="298"/>
    </location>
</feature>
<keyword evidence="3" id="KW-0410">Iron transport</keyword>
<evidence type="ECO:0000256" key="8">
    <source>
        <dbReference type="SAM" id="Phobius"/>
    </source>
</evidence>
<dbReference type="PANTHER" id="PTHR31632:SF2">
    <property type="entry name" value="PLASMA MEMBRANE IRON PERMEASE"/>
    <property type="match status" value="1"/>
</dbReference>
<keyword evidence="5 8" id="KW-1133">Transmembrane helix</keyword>
<keyword evidence="6 8" id="KW-0472">Membrane</keyword>
<reference evidence="9 10" key="1">
    <citation type="submission" date="2017-06" db="EMBL/GenBank/DDBJ databases">
        <title>Global population genomics of the pathogenic fungus Cryptococcus neoformans var. grubii.</title>
        <authorList>
            <person name="Cuomo C."/>
            <person name="Litvintseva A."/>
            <person name="Chen Y."/>
            <person name="Young S."/>
            <person name="Zeng Q."/>
            <person name="Chapman S."/>
            <person name="Gujja S."/>
            <person name="Saif S."/>
            <person name="Birren B."/>
        </authorList>
    </citation>
    <scope>NUCLEOTIDE SEQUENCE [LARGE SCALE GENOMIC DNA]</scope>
    <source>
        <strain evidence="9 10">Tu259-1</strain>
    </source>
</reference>
<feature type="transmembrane region" description="Helical" evidence="8">
    <location>
        <begin position="452"/>
        <end position="472"/>
    </location>
</feature>
<keyword evidence="3" id="KW-0408">Iron</keyword>
<dbReference type="AlphaFoldDB" id="A0A854QPL6"/>
<dbReference type="OrthoDB" id="4364at2759"/>
<evidence type="ECO:0000256" key="5">
    <source>
        <dbReference type="ARBA" id="ARBA00022989"/>
    </source>
</evidence>
<feature type="transmembrane region" description="Helical" evidence="8">
    <location>
        <begin position="186"/>
        <end position="209"/>
    </location>
</feature>
<dbReference type="EMBL" id="AMKT01000020">
    <property type="protein sequence ID" value="OXG27277.1"/>
    <property type="molecule type" value="Genomic_DNA"/>
</dbReference>
<keyword evidence="4 8" id="KW-0812">Transmembrane</keyword>
<gene>
    <name evidence="9" type="ORF">C361_01079</name>
</gene>
<evidence type="ECO:0000256" key="7">
    <source>
        <dbReference type="SAM" id="MobiDB-lite"/>
    </source>
</evidence>
<feature type="compositionally biased region" description="Polar residues" evidence="7">
    <location>
        <begin position="116"/>
        <end position="127"/>
    </location>
</feature>
<dbReference type="GO" id="GO:0033573">
    <property type="term" value="C:high-affinity iron permease complex"/>
    <property type="evidence" value="ECO:0007669"/>
    <property type="project" value="InterPro"/>
</dbReference>
<keyword evidence="3" id="KW-0813">Transport</keyword>
<feature type="transmembrane region" description="Helical" evidence="8">
    <location>
        <begin position="364"/>
        <end position="384"/>
    </location>
</feature>
<protein>
    <submittedName>
        <fullName evidence="9">Iron ion transporter</fullName>
    </submittedName>
</protein>
<dbReference type="GO" id="GO:0015093">
    <property type="term" value="F:ferrous iron transmembrane transporter activity"/>
    <property type="evidence" value="ECO:0007669"/>
    <property type="project" value="TreeGrafter"/>
</dbReference>
<accession>A0A854QPL6</accession>
<feature type="transmembrane region" description="Helical" evidence="8">
    <location>
        <begin position="65"/>
        <end position="87"/>
    </location>
</feature>
<evidence type="ECO:0000256" key="1">
    <source>
        <dbReference type="ARBA" id="ARBA00004141"/>
    </source>
</evidence>